<keyword evidence="1 2" id="KW-0808">Transferase</keyword>
<gene>
    <name evidence="4" type="ORF">GOC74_12475</name>
</gene>
<comment type="caution">
    <text evidence="4">The sequence shown here is derived from an EMBL/GenBank/DDBJ whole genome shotgun (WGS) entry which is preliminary data.</text>
</comment>
<dbReference type="NCBIfam" id="NF038086">
    <property type="entry name" value="anchor_synt_A"/>
    <property type="match status" value="1"/>
</dbReference>
<dbReference type="Gene3D" id="1.20.120.1760">
    <property type="match status" value="1"/>
</dbReference>
<keyword evidence="3" id="KW-1133">Transmembrane helix</keyword>
<evidence type="ECO:0000256" key="2">
    <source>
        <dbReference type="RuleBase" id="RU003750"/>
    </source>
</evidence>
<evidence type="ECO:0000313" key="4">
    <source>
        <dbReference type="EMBL" id="NLV10739.1"/>
    </source>
</evidence>
<dbReference type="PROSITE" id="PS00379">
    <property type="entry name" value="CDP_ALCOHOL_P_TRANSF"/>
    <property type="match status" value="1"/>
</dbReference>
<dbReference type="GeneID" id="94361421"/>
<dbReference type="GO" id="GO:0008654">
    <property type="term" value="P:phospholipid biosynthetic process"/>
    <property type="evidence" value="ECO:0007669"/>
    <property type="project" value="InterPro"/>
</dbReference>
<name>A0A847UCA2_9EURY</name>
<comment type="similarity">
    <text evidence="2">Belongs to the CDP-alcohol phosphatidyltransferase class-I family.</text>
</comment>
<evidence type="ECO:0000313" key="5">
    <source>
        <dbReference type="Proteomes" id="UP000608662"/>
    </source>
</evidence>
<feature type="transmembrane region" description="Helical" evidence="3">
    <location>
        <begin position="140"/>
        <end position="173"/>
    </location>
</feature>
<protein>
    <submittedName>
        <fullName evidence="4">Phosphatidylcholine/phosphatidylserine synthase</fullName>
    </submittedName>
</protein>
<sequence length="228" mass="23695">MGLAVRRRLGVADTVTLVNAVIGFAAAVVAYSDPALAARLILLAAIADALDGIVARFAGNTEVGPLLDSITDVVSFGATPALFVHGVAREAYGPLGETDTLFRLGLVVLASSFVVFSVVRTAFYTVYVDEGEQRPGIQNTLAATILAAAYLAGVAPVPVLLAGTVVLSVLMIAPVGYPKLRARDALVLGLVQAGAIVDPGAFQRVFPRVLLVAAVAYLSLAPRYYWGE</sequence>
<organism evidence="4 5">
    <name type="scientific">Halomicrobium mukohataei</name>
    <dbReference type="NCBI Taxonomy" id="57705"/>
    <lineage>
        <taxon>Archaea</taxon>
        <taxon>Methanobacteriati</taxon>
        <taxon>Methanobacteriota</taxon>
        <taxon>Stenosarchaea group</taxon>
        <taxon>Halobacteria</taxon>
        <taxon>Halobacteriales</taxon>
        <taxon>Haloarculaceae</taxon>
        <taxon>Halomicrobium</taxon>
    </lineage>
</organism>
<dbReference type="EMBL" id="WOYG01000001">
    <property type="protein sequence ID" value="NLV10739.1"/>
    <property type="molecule type" value="Genomic_DNA"/>
</dbReference>
<dbReference type="OrthoDB" id="221913at2157"/>
<dbReference type="InterPro" id="IPR043130">
    <property type="entry name" value="CDP-OH_PTrfase_TM_dom"/>
</dbReference>
<dbReference type="GO" id="GO:0016780">
    <property type="term" value="F:phosphotransferase activity, for other substituted phosphate groups"/>
    <property type="evidence" value="ECO:0007669"/>
    <property type="project" value="InterPro"/>
</dbReference>
<evidence type="ECO:0000256" key="3">
    <source>
        <dbReference type="SAM" id="Phobius"/>
    </source>
</evidence>
<accession>A0A847UCA2</accession>
<dbReference type="AlphaFoldDB" id="A0A847UCA2"/>
<feature type="transmembrane region" description="Helical" evidence="3">
    <location>
        <begin position="100"/>
        <end position="119"/>
    </location>
</feature>
<evidence type="ECO:0000256" key="1">
    <source>
        <dbReference type="ARBA" id="ARBA00022679"/>
    </source>
</evidence>
<dbReference type="GO" id="GO:0016020">
    <property type="term" value="C:membrane"/>
    <property type="evidence" value="ECO:0007669"/>
    <property type="project" value="InterPro"/>
</dbReference>
<feature type="transmembrane region" description="Helical" evidence="3">
    <location>
        <begin position="209"/>
        <end position="226"/>
    </location>
</feature>
<proteinExistence type="inferred from homology"/>
<reference evidence="4" key="1">
    <citation type="submission" date="2019-12" db="EMBL/GenBank/DDBJ databases">
        <title>Whole-genome sequence of Halomicrobium mukohataei pws1.</title>
        <authorList>
            <person name="Verma D.K."/>
            <person name="Gopal K."/>
            <person name="Prasad E.S."/>
        </authorList>
    </citation>
    <scope>NUCLEOTIDE SEQUENCE</scope>
    <source>
        <strain evidence="4">Pws1</strain>
    </source>
</reference>
<dbReference type="InterPro" id="IPR000462">
    <property type="entry name" value="CDP-OH_P_trans"/>
</dbReference>
<feature type="transmembrane region" description="Helical" evidence="3">
    <location>
        <begin position="12"/>
        <end position="31"/>
    </location>
</feature>
<dbReference type="Pfam" id="PF01066">
    <property type="entry name" value="CDP-OH_P_transf"/>
    <property type="match status" value="1"/>
</dbReference>
<dbReference type="Proteomes" id="UP000608662">
    <property type="component" value="Unassembled WGS sequence"/>
</dbReference>
<dbReference type="RefSeq" id="WP_170094404.1">
    <property type="nucleotide sequence ID" value="NZ_WOYG01000001.1"/>
</dbReference>
<keyword evidence="3" id="KW-0472">Membrane</keyword>
<dbReference type="InterPro" id="IPR048254">
    <property type="entry name" value="CDP_ALCOHOL_P_TRANSF_CS"/>
</dbReference>
<keyword evidence="3" id="KW-0812">Transmembrane</keyword>